<dbReference type="OrthoDB" id="205295at2157"/>
<accession>A0A8J8Q4E6</accession>
<name>A0A8J8Q4E6_9EURY</name>
<feature type="transmembrane region" description="Helical" evidence="1">
    <location>
        <begin position="41"/>
        <end position="61"/>
    </location>
</feature>
<feature type="transmembrane region" description="Helical" evidence="1">
    <location>
        <begin position="16"/>
        <end position="35"/>
    </location>
</feature>
<evidence type="ECO:0000313" key="3">
    <source>
        <dbReference type="Proteomes" id="UP000766904"/>
    </source>
</evidence>
<proteinExistence type="predicted"/>
<dbReference type="AlphaFoldDB" id="A0A8J8Q4E6"/>
<gene>
    <name evidence="2" type="ORF">CV102_12330</name>
</gene>
<dbReference type="EMBL" id="PHNJ01000005">
    <property type="protein sequence ID" value="TYL38577.1"/>
    <property type="molecule type" value="Genomic_DNA"/>
</dbReference>
<dbReference type="Proteomes" id="UP000766904">
    <property type="component" value="Unassembled WGS sequence"/>
</dbReference>
<comment type="caution">
    <text evidence="2">The sequence shown here is derived from an EMBL/GenBank/DDBJ whole genome shotgun (WGS) entry which is preliminary data.</text>
</comment>
<reference evidence="2" key="1">
    <citation type="submission" date="2017-11" db="EMBL/GenBank/DDBJ databases">
        <authorList>
            <person name="Kajale S.C."/>
            <person name="Sharma A."/>
        </authorList>
    </citation>
    <scope>NUCLEOTIDE SEQUENCE</scope>
    <source>
        <strain evidence="2">LS1_42</strain>
    </source>
</reference>
<keyword evidence="1" id="KW-0812">Transmembrane</keyword>
<sequence length="74" mass="7808">MQGDTVVTGGYNGMQAVGMGIVVLAIGATFGLYLLGLSVGFLGIAFVGIWSGLMILAWPLFKKAHPRYDSTTQE</sequence>
<organism evidence="2 3">
    <name type="scientific">Natronococcus pandeyae</name>
    <dbReference type="NCBI Taxonomy" id="2055836"/>
    <lineage>
        <taxon>Archaea</taxon>
        <taxon>Methanobacteriati</taxon>
        <taxon>Methanobacteriota</taxon>
        <taxon>Stenosarchaea group</taxon>
        <taxon>Halobacteria</taxon>
        <taxon>Halobacteriales</taxon>
        <taxon>Natrialbaceae</taxon>
        <taxon>Natronococcus</taxon>
    </lineage>
</organism>
<keyword evidence="3" id="KW-1185">Reference proteome</keyword>
<keyword evidence="1" id="KW-0472">Membrane</keyword>
<protein>
    <submittedName>
        <fullName evidence="2">Uncharacterized protein</fullName>
    </submittedName>
</protein>
<dbReference type="RefSeq" id="WP_148858287.1">
    <property type="nucleotide sequence ID" value="NZ_PHNJ01000005.1"/>
</dbReference>
<evidence type="ECO:0000313" key="2">
    <source>
        <dbReference type="EMBL" id="TYL38577.1"/>
    </source>
</evidence>
<evidence type="ECO:0000256" key="1">
    <source>
        <dbReference type="SAM" id="Phobius"/>
    </source>
</evidence>
<keyword evidence="1" id="KW-1133">Transmembrane helix</keyword>